<comment type="caution">
    <text evidence="2">The sequence shown here is derived from an EMBL/GenBank/DDBJ whole genome shotgun (WGS) entry which is preliminary data.</text>
</comment>
<proteinExistence type="predicted"/>
<dbReference type="InterPro" id="IPR003768">
    <property type="entry name" value="ScpA"/>
</dbReference>
<dbReference type="EMBL" id="MFKH01000006">
    <property type="protein sequence ID" value="OGG37637.1"/>
    <property type="molecule type" value="Genomic_DNA"/>
</dbReference>
<dbReference type="Gene3D" id="6.10.250.2410">
    <property type="match status" value="1"/>
</dbReference>
<dbReference type="Pfam" id="PF02616">
    <property type="entry name" value="SMC_ScpA"/>
    <property type="match status" value="1"/>
</dbReference>
<evidence type="ECO:0000313" key="3">
    <source>
        <dbReference type="Proteomes" id="UP000176273"/>
    </source>
</evidence>
<sequence length="228" mass="26034">MYTVRESAFEGPLDKLLELIKKRELEITRVSLAAVTNDFLKYVTRDGISHEEYAEFLNIASKLILLKSQELLPTLALTEEEEEDVKALEEQLRLHAYLTERKEELLSLWREAPASAVREFMQDLRYPFTPPRITVQDLAECAARLAAELITETAPIPEKKIRISLENIMARLLERLTKIPANILARAVSREERIALFLAILHLSRNAAISVHQAERFGEILVAKSSET</sequence>
<dbReference type="PANTHER" id="PTHR33969:SF2">
    <property type="entry name" value="SEGREGATION AND CONDENSATION PROTEIN A"/>
    <property type="match status" value="1"/>
</dbReference>
<protein>
    <recommendedName>
        <fullName evidence="1">Segregation and condensation protein A</fullName>
    </recommendedName>
</protein>
<dbReference type="AlphaFoldDB" id="A0A1F6BM61"/>
<dbReference type="Proteomes" id="UP000176273">
    <property type="component" value="Unassembled WGS sequence"/>
</dbReference>
<reference evidence="2 3" key="1">
    <citation type="journal article" date="2016" name="Nat. Commun.">
        <title>Thousands of microbial genomes shed light on interconnected biogeochemical processes in an aquifer system.</title>
        <authorList>
            <person name="Anantharaman K."/>
            <person name="Brown C.T."/>
            <person name="Hug L.A."/>
            <person name="Sharon I."/>
            <person name="Castelle C.J."/>
            <person name="Probst A.J."/>
            <person name="Thomas B.C."/>
            <person name="Singh A."/>
            <person name="Wilkins M.J."/>
            <person name="Karaoz U."/>
            <person name="Brodie E.L."/>
            <person name="Williams K.H."/>
            <person name="Hubbard S.S."/>
            <person name="Banfield J.F."/>
        </authorList>
    </citation>
    <scope>NUCLEOTIDE SEQUENCE [LARGE SCALE GENOMIC DNA]</scope>
</reference>
<dbReference type="PANTHER" id="PTHR33969">
    <property type="entry name" value="SEGREGATION AND CONDENSATION PROTEIN A"/>
    <property type="match status" value="1"/>
</dbReference>
<accession>A0A1F6BM61</accession>
<evidence type="ECO:0000256" key="1">
    <source>
        <dbReference type="ARBA" id="ARBA00044777"/>
    </source>
</evidence>
<organism evidence="2 3">
    <name type="scientific">Candidatus Jorgensenbacteria bacterium GWA1_54_12</name>
    <dbReference type="NCBI Taxonomy" id="1798468"/>
    <lineage>
        <taxon>Bacteria</taxon>
        <taxon>Candidatus Joergenseniibacteriota</taxon>
    </lineage>
</organism>
<dbReference type="Gene3D" id="1.10.10.580">
    <property type="entry name" value="Structural maintenance of chromosome 1. Chain E"/>
    <property type="match status" value="1"/>
</dbReference>
<evidence type="ECO:0000313" key="2">
    <source>
        <dbReference type="EMBL" id="OGG37637.1"/>
    </source>
</evidence>
<name>A0A1F6BM61_9BACT</name>
<gene>
    <name evidence="2" type="ORF">A2110_00665</name>
</gene>
<dbReference type="STRING" id="1798468.A2110_00665"/>
<dbReference type="InterPro" id="IPR023093">
    <property type="entry name" value="ScpA-like_C"/>
</dbReference>